<evidence type="ECO:0000259" key="2">
    <source>
        <dbReference type="PROSITE" id="PS50109"/>
    </source>
</evidence>
<reference evidence="4" key="1">
    <citation type="submission" date="2013-08" db="EMBL/GenBank/DDBJ databases">
        <title>Genome sequencing of Arenimonas donghaensis.</title>
        <authorList>
            <person name="Chen F."/>
            <person name="Wang G."/>
        </authorList>
    </citation>
    <scope>NUCLEOTIDE SEQUENCE [LARGE SCALE GENOMIC DNA]</scope>
    <source>
        <strain evidence="4">HO3-R19</strain>
    </source>
</reference>
<dbReference type="Proteomes" id="UP000029085">
    <property type="component" value="Unassembled WGS sequence"/>
</dbReference>
<feature type="transmembrane region" description="Helical" evidence="1">
    <location>
        <begin position="76"/>
        <end position="99"/>
    </location>
</feature>
<dbReference type="PANTHER" id="PTHR34220">
    <property type="entry name" value="SENSOR HISTIDINE KINASE YPDA"/>
    <property type="match status" value="1"/>
</dbReference>
<keyword evidence="1" id="KW-0812">Transmembrane</keyword>
<dbReference type="PANTHER" id="PTHR34220:SF7">
    <property type="entry name" value="SENSOR HISTIDINE KINASE YPDA"/>
    <property type="match status" value="1"/>
</dbReference>
<proteinExistence type="predicted"/>
<feature type="transmembrane region" description="Helical" evidence="1">
    <location>
        <begin position="43"/>
        <end position="64"/>
    </location>
</feature>
<organism evidence="3 4">
    <name type="scientific">Arenimonas donghaensis DSM 18148 = HO3-R19</name>
    <dbReference type="NCBI Taxonomy" id="1121014"/>
    <lineage>
        <taxon>Bacteria</taxon>
        <taxon>Pseudomonadati</taxon>
        <taxon>Pseudomonadota</taxon>
        <taxon>Gammaproteobacteria</taxon>
        <taxon>Lysobacterales</taxon>
        <taxon>Lysobacteraceae</taxon>
        <taxon>Arenimonas</taxon>
    </lineage>
</organism>
<evidence type="ECO:0000313" key="3">
    <source>
        <dbReference type="EMBL" id="KFL37160.1"/>
    </source>
</evidence>
<name>A0A087MJV7_9GAMM</name>
<feature type="domain" description="Histidine kinase" evidence="2">
    <location>
        <begin position="257"/>
        <end position="354"/>
    </location>
</feature>
<feature type="transmembrane region" description="Helical" evidence="1">
    <location>
        <begin position="12"/>
        <end position="31"/>
    </location>
</feature>
<keyword evidence="4" id="KW-1185">Reference proteome</keyword>
<dbReference type="AlphaFoldDB" id="A0A087MJV7"/>
<dbReference type="InterPro" id="IPR050640">
    <property type="entry name" value="Bact_2-comp_sensor_kinase"/>
</dbReference>
<reference evidence="3 4" key="2">
    <citation type="journal article" date="2015" name="Stand. Genomic Sci.">
        <title>High quality draft genomic sequence of Arenimonas donghaensis DSM 18148(T).</title>
        <authorList>
            <person name="Chen F."/>
            <person name="Wang H."/>
            <person name="Cao Y."/>
            <person name="Li X."/>
            <person name="Wang G."/>
        </authorList>
    </citation>
    <scope>NUCLEOTIDE SEQUENCE [LARGE SCALE GENOMIC DNA]</scope>
    <source>
        <strain evidence="3 4">HO3-R19</strain>
    </source>
</reference>
<dbReference type="PROSITE" id="PS50109">
    <property type="entry name" value="HIS_KIN"/>
    <property type="match status" value="1"/>
</dbReference>
<dbReference type="EMBL" id="AVCJ01000006">
    <property type="protein sequence ID" value="KFL37160.1"/>
    <property type="molecule type" value="Genomic_DNA"/>
</dbReference>
<keyword evidence="1" id="KW-0472">Membrane</keyword>
<keyword evidence="1" id="KW-1133">Transmembrane helix</keyword>
<dbReference type="SMART" id="SM00387">
    <property type="entry name" value="HATPase_c"/>
    <property type="match status" value="1"/>
</dbReference>
<evidence type="ECO:0000256" key="1">
    <source>
        <dbReference type="SAM" id="Phobius"/>
    </source>
</evidence>
<feature type="transmembrane region" description="Helical" evidence="1">
    <location>
        <begin position="111"/>
        <end position="135"/>
    </location>
</feature>
<dbReference type="PATRIC" id="fig|1121014.3.peg.906"/>
<dbReference type="Gene3D" id="3.30.565.10">
    <property type="entry name" value="Histidine kinase-like ATPase, C-terminal domain"/>
    <property type="match status" value="1"/>
</dbReference>
<evidence type="ECO:0000313" key="4">
    <source>
        <dbReference type="Proteomes" id="UP000029085"/>
    </source>
</evidence>
<dbReference type="OrthoDB" id="2514702at2"/>
<dbReference type="STRING" id="1121014.N788_10765"/>
<dbReference type="InterPro" id="IPR010559">
    <property type="entry name" value="Sig_transdc_His_kin_internal"/>
</dbReference>
<dbReference type="Pfam" id="PF02518">
    <property type="entry name" value="HATPase_c"/>
    <property type="match status" value="1"/>
</dbReference>
<protein>
    <recommendedName>
        <fullName evidence="2">Histidine kinase domain-containing protein</fullName>
    </recommendedName>
</protein>
<accession>A0A087MJV7</accession>
<sequence>MPPLADDPRTRRLFWWLQTGGWFGYACLSYLQALAHGKSPDYWRLSFGVALAGFLVTLGVRQVLKRSWGRPLRVFLPLAGACVVLATGLMGVAYITLVLDWCGDQCRPSSGLGYLASGTGQLYVVLSWVGFYTGIKYYRQLQQQSRQVLAATAMAHEAQLKMLRYQLNPHFLFNTLNAISTLVLDRQNDVANRMVQGLSAFLRHSLDSDPMQRVTLKQELDALNLYLGIEKMRFAERLAVETQVEPACYSALLPSMLLQPLVENAVKHAISRRVSGGRLRVRASRDGDTLVLAVADNGPGDDAAANGRQGNGTGVGLANTRERLRVLYDDAQAVKVRACEEGGLEVELRLPYETGGAPRE</sequence>
<comment type="caution">
    <text evidence="3">The sequence shown here is derived from an EMBL/GenBank/DDBJ whole genome shotgun (WGS) entry which is preliminary data.</text>
</comment>
<dbReference type="GO" id="GO:0016020">
    <property type="term" value="C:membrane"/>
    <property type="evidence" value="ECO:0007669"/>
    <property type="project" value="InterPro"/>
</dbReference>
<dbReference type="GO" id="GO:0000155">
    <property type="term" value="F:phosphorelay sensor kinase activity"/>
    <property type="evidence" value="ECO:0007669"/>
    <property type="project" value="InterPro"/>
</dbReference>
<dbReference type="InterPro" id="IPR005467">
    <property type="entry name" value="His_kinase_dom"/>
</dbReference>
<dbReference type="InterPro" id="IPR003594">
    <property type="entry name" value="HATPase_dom"/>
</dbReference>
<dbReference type="InterPro" id="IPR036890">
    <property type="entry name" value="HATPase_C_sf"/>
</dbReference>
<dbReference type="SUPFAM" id="SSF55874">
    <property type="entry name" value="ATPase domain of HSP90 chaperone/DNA topoisomerase II/histidine kinase"/>
    <property type="match status" value="1"/>
</dbReference>
<dbReference type="RefSeq" id="WP_034221623.1">
    <property type="nucleotide sequence ID" value="NZ_AVCJ01000006.1"/>
</dbReference>
<dbReference type="Pfam" id="PF06580">
    <property type="entry name" value="His_kinase"/>
    <property type="match status" value="1"/>
</dbReference>
<gene>
    <name evidence="3" type="ORF">N788_10765</name>
</gene>